<protein>
    <submittedName>
        <fullName evidence="4">CHAT domain-containing protein</fullName>
    </submittedName>
</protein>
<dbReference type="SUPFAM" id="SSF48452">
    <property type="entry name" value="TPR-like"/>
    <property type="match status" value="2"/>
</dbReference>
<evidence type="ECO:0000256" key="2">
    <source>
        <dbReference type="SAM" id="SignalP"/>
    </source>
</evidence>
<organism evidence="4 5">
    <name type="scientific">Aurantiacibacter flavus</name>
    <dbReference type="NCBI Taxonomy" id="3145232"/>
    <lineage>
        <taxon>Bacteria</taxon>
        <taxon>Pseudomonadati</taxon>
        <taxon>Pseudomonadota</taxon>
        <taxon>Alphaproteobacteria</taxon>
        <taxon>Sphingomonadales</taxon>
        <taxon>Erythrobacteraceae</taxon>
        <taxon>Aurantiacibacter</taxon>
    </lineage>
</organism>
<dbReference type="InterPro" id="IPR011990">
    <property type="entry name" value="TPR-like_helical_dom_sf"/>
</dbReference>
<gene>
    <name evidence="4" type="ORF">ABDJ38_00525</name>
</gene>
<reference evidence="4 5" key="1">
    <citation type="submission" date="2024-05" db="EMBL/GenBank/DDBJ databases">
        <authorList>
            <person name="Park S."/>
        </authorList>
    </citation>
    <scope>NUCLEOTIDE SEQUENCE [LARGE SCALE GENOMIC DNA]</scope>
    <source>
        <strain evidence="4 5">DGU5</strain>
    </source>
</reference>
<keyword evidence="2" id="KW-0732">Signal</keyword>
<accession>A0ABV0CVA3</accession>
<dbReference type="Pfam" id="PF12770">
    <property type="entry name" value="CHAT"/>
    <property type="match status" value="1"/>
</dbReference>
<feature type="chain" id="PRO_5046985855" evidence="2">
    <location>
        <begin position="22"/>
        <end position="966"/>
    </location>
</feature>
<feature type="signal peptide" evidence="2">
    <location>
        <begin position="1"/>
        <end position="21"/>
    </location>
</feature>
<sequence length="966" mass="101286">MRLCLPLAGLALLLAAHGAHAEPKETERAQLDALLDSAAEIDPHSDEPAFRAAIEEARAYAATLYPEGHPELALIDYELAVADLNVGHFAEGAAQIEALLPMLEAAGEDYLPSRLSIMNTLLAARVRMGDLAAARFIGEEVLAQRRKLIAREPENQVFIAGLAASLNNAAYILNMDGQPRSAIDYMGEVEALVDRLEDPSPELLSYLANTATYWAALGDSDRALSEGQRLTAKLEALLPPNHPVLANSYNSLSIRAAERGLLDDAERFSRRAIALAMGAAEPDMAMASSMRLSLAQTLIKKGEAQEALATVDEALVFIEEGYGPKGELTLYAQHVRAHALRDVGQLNEAIIVAEAADALRAETMEPASYRRIAGQETLAEFYAEAGRPHEAYATQLAAQEGRATGDATALWEDLTGQIMLGAYGIRAGLGGLEEVAAAHDQLIANRDAIAASGEPDAVQLAILDQSNDWALDAAMHAGDFEAAFRFAQYGLATKADRSVQMAAFRRGLGAADAQAVRSYQDKAEALRNLANQQLEAMSLGVAPEAMAQMRAQIASARSELAEAGRAIDTASFTGAEPITLAAIQASLGEGDAVLLAQPLATGLAVLVATKDAHSMHLTPLDSREVSSLVANMRGALAGGEALMRGVLAAPAREVPAQPAYDFAPGAALYAALFEGESGQLLQGADHIMVAAGGALTRIPFAALAPVAPSLTEADWVIRNHSLSTLASLSTLTRASSADGPHAARIVAVGAPVLGGTALTTLRSSRMLAPGATVADLPPLPEALAELNALSRALDTAETVLLTGEDARETRVLAEIAQPADVIAFATHGLLEGELAGLAEPALVLTRNEGDDGLLTASEIAALDMDADWVVLSACNTGGPDRPGAAGLSGLASAFLYAGARNLLVSHWEVADDVARAITVPTVESFYRKGVAPAEGLRRAVLALIDESGDARLQHPAYWAPFVYVGN</sequence>
<dbReference type="Gene3D" id="1.25.40.10">
    <property type="entry name" value="Tetratricopeptide repeat domain"/>
    <property type="match status" value="2"/>
</dbReference>
<dbReference type="RefSeq" id="WP_346783118.1">
    <property type="nucleotide sequence ID" value="NZ_JBDLBR010000001.1"/>
</dbReference>
<dbReference type="InterPro" id="IPR024983">
    <property type="entry name" value="CHAT_dom"/>
</dbReference>
<name>A0ABV0CVA3_9SPHN</name>
<evidence type="ECO:0000259" key="3">
    <source>
        <dbReference type="Pfam" id="PF12770"/>
    </source>
</evidence>
<feature type="domain" description="CHAT" evidence="3">
    <location>
        <begin position="664"/>
        <end position="966"/>
    </location>
</feature>
<proteinExistence type="predicted"/>
<comment type="caution">
    <text evidence="4">The sequence shown here is derived from an EMBL/GenBank/DDBJ whole genome shotgun (WGS) entry which is preliminary data.</text>
</comment>
<feature type="coiled-coil region" evidence="1">
    <location>
        <begin position="516"/>
        <end position="566"/>
    </location>
</feature>
<evidence type="ECO:0000313" key="5">
    <source>
        <dbReference type="Proteomes" id="UP001484535"/>
    </source>
</evidence>
<keyword evidence="5" id="KW-1185">Reference proteome</keyword>
<keyword evidence="1" id="KW-0175">Coiled coil</keyword>
<dbReference type="EMBL" id="JBDLBR010000001">
    <property type="protein sequence ID" value="MEN7535655.1"/>
    <property type="molecule type" value="Genomic_DNA"/>
</dbReference>
<evidence type="ECO:0000256" key="1">
    <source>
        <dbReference type="SAM" id="Coils"/>
    </source>
</evidence>
<evidence type="ECO:0000313" key="4">
    <source>
        <dbReference type="EMBL" id="MEN7535655.1"/>
    </source>
</evidence>
<dbReference type="Proteomes" id="UP001484535">
    <property type="component" value="Unassembled WGS sequence"/>
</dbReference>